<feature type="compositionally biased region" description="Basic and acidic residues" evidence="6">
    <location>
        <begin position="415"/>
        <end position="426"/>
    </location>
</feature>
<organism evidence="7 8">
    <name type="scientific">Lasius niger</name>
    <name type="common">Black garden ant</name>
    <dbReference type="NCBI Taxonomy" id="67767"/>
    <lineage>
        <taxon>Eukaryota</taxon>
        <taxon>Metazoa</taxon>
        <taxon>Ecdysozoa</taxon>
        <taxon>Arthropoda</taxon>
        <taxon>Hexapoda</taxon>
        <taxon>Insecta</taxon>
        <taxon>Pterygota</taxon>
        <taxon>Neoptera</taxon>
        <taxon>Endopterygota</taxon>
        <taxon>Hymenoptera</taxon>
        <taxon>Apocrita</taxon>
        <taxon>Aculeata</taxon>
        <taxon>Formicoidea</taxon>
        <taxon>Formicidae</taxon>
        <taxon>Formicinae</taxon>
        <taxon>Lasius</taxon>
        <taxon>Lasius</taxon>
    </lineage>
</organism>
<accession>A0A0J7L0U3</accession>
<keyword evidence="2" id="KW-0963">Cytoplasm</keyword>
<dbReference type="SUPFAM" id="SSF90257">
    <property type="entry name" value="Myosin rod fragments"/>
    <property type="match status" value="1"/>
</dbReference>
<feature type="coiled-coil region" evidence="5">
    <location>
        <begin position="197"/>
        <end position="294"/>
    </location>
</feature>
<keyword evidence="8" id="KW-1185">Reference proteome</keyword>
<sequence>METVQRQFKAASMDRENAIQENRKLQDDLAAMTCEVQNLQHELETSRAECHDLKRQLQTYVSEVRRAEELLNRKENERTEMLNHFRSLSLEATVLESNNHSLESEAAEAKGALQTARHQIADLERQLTDRDCLIKGYETQISNLTQNVASMETQLRQQIEQRHRAEADLLAVRDLCVKLDQQKDTLVEQLGDKNTIKEHYEAQVSRLKAEQSIVQEQMTRDRVTVERLETLLDQARQESINAQATNQELQNEISRLKQKVSELQSKLSSESAELRQYQNQAAEYSKQISELRRQVTNERFDRARKEEQSRRGTEESMILHRQKPLHDRAILPPSDVRPSSCESPVTAAAAVAFRQADWLRKPFNAIPKHICVREPGQEVGSTSFSLDCRCSSLRKRIPSVDFVPCPGGSPSRRKFAGDTDKNSNLP</sequence>
<dbReference type="InterPro" id="IPR051877">
    <property type="entry name" value="Centriole_BasalBody_StrucProt"/>
</dbReference>
<dbReference type="PaxDb" id="67767-A0A0J7L0U3"/>
<dbReference type="Proteomes" id="UP000036403">
    <property type="component" value="Unassembled WGS sequence"/>
</dbReference>
<dbReference type="Gene3D" id="1.10.287.1490">
    <property type="match status" value="2"/>
</dbReference>
<evidence type="ECO:0000313" key="8">
    <source>
        <dbReference type="Proteomes" id="UP000036403"/>
    </source>
</evidence>
<evidence type="ECO:0000256" key="1">
    <source>
        <dbReference type="ARBA" id="ARBA00004114"/>
    </source>
</evidence>
<evidence type="ECO:0000313" key="7">
    <source>
        <dbReference type="EMBL" id="KMQ96417.1"/>
    </source>
</evidence>
<dbReference type="PANTHER" id="PTHR20544:SF0">
    <property type="entry name" value="NUCLEOPROTEIN TPR_MLP1 DOMAIN-CONTAINING PROTEIN"/>
    <property type="match status" value="1"/>
</dbReference>
<dbReference type="PANTHER" id="PTHR20544">
    <property type="entry name" value="CENTROSOMAL PROTEIN CEP135"/>
    <property type="match status" value="1"/>
</dbReference>
<name>A0A0J7L0U3_LASNI</name>
<dbReference type="STRING" id="67767.A0A0J7L0U3"/>
<dbReference type="EMBL" id="LBMM01001379">
    <property type="protein sequence ID" value="KMQ96417.1"/>
    <property type="molecule type" value="Genomic_DNA"/>
</dbReference>
<comment type="subcellular location">
    <subcellularLocation>
        <location evidence="1">Cytoplasm</location>
        <location evidence="1">Cytoskeleton</location>
        <location evidence="1">Microtubule organizing center</location>
        <location evidence="1">Centrosome</location>
        <location evidence="1">Centriole</location>
    </subcellularLocation>
</comment>
<evidence type="ECO:0000256" key="5">
    <source>
        <dbReference type="SAM" id="Coils"/>
    </source>
</evidence>
<dbReference type="OrthoDB" id="10254663at2759"/>
<proteinExistence type="inferred from homology"/>
<comment type="similarity">
    <text evidence="4">Belongs to the CEP135/TSGA10 family.</text>
</comment>
<feature type="region of interest" description="Disordered" evidence="6">
    <location>
        <begin position="300"/>
        <end position="319"/>
    </location>
</feature>
<protein>
    <submittedName>
        <fullName evidence="7">Centrosomal protein</fullName>
    </submittedName>
</protein>
<comment type="caution">
    <text evidence="7">The sequence shown here is derived from an EMBL/GenBank/DDBJ whole genome shotgun (WGS) entry which is preliminary data.</text>
</comment>
<keyword evidence="5" id="KW-0175">Coiled coil</keyword>
<keyword evidence="3" id="KW-0206">Cytoskeleton</keyword>
<feature type="region of interest" description="Disordered" evidence="6">
    <location>
        <begin position="404"/>
        <end position="426"/>
    </location>
</feature>
<evidence type="ECO:0000256" key="2">
    <source>
        <dbReference type="ARBA" id="ARBA00022490"/>
    </source>
</evidence>
<dbReference type="GO" id="GO:0005814">
    <property type="term" value="C:centriole"/>
    <property type="evidence" value="ECO:0007669"/>
    <property type="project" value="UniProtKB-SubCell"/>
</dbReference>
<evidence type="ECO:0000256" key="4">
    <source>
        <dbReference type="ARBA" id="ARBA00038123"/>
    </source>
</evidence>
<dbReference type="AlphaFoldDB" id="A0A0J7L0U3"/>
<evidence type="ECO:0000256" key="6">
    <source>
        <dbReference type="SAM" id="MobiDB-lite"/>
    </source>
</evidence>
<evidence type="ECO:0000256" key="3">
    <source>
        <dbReference type="ARBA" id="ARBA00023212"/>
    </source>
</evidence>
<feature type="coiled-coil region" evidence="5">
    <location>
        <begin position="1"/>
        <end position="168"/>
    </location>
</feature>
<gene>
    <name evidence="7" type="ORF">RF55_3297</name>
</gene>
<reference evidence="7 8" key="1">
    <citation type="submission" date="2015-04" db="EMBL/GenBank/DDBJ databases">
        <title>Lasius niger genome sequencing.</title>
        <authorList>
            <person name="Konorov E.A."/>
            <person name="Nikitin M.A."/>
            <person name="Kirill M.V."/>
            <person name="Chang P."/>
        </authorList>
    </citation>
    <scope>NUCLEOTIDE SEQUENCE [LARGE SCALE GENOMIC DNA]</scope>
    <source>
        <tissue evidence="7">Whole</tissue>
    </source>
</reference>